<keyword evidence="1" id="KW-0378">Hydrolase</keyword>
<dbReference type="SUPFAM" id="SSF109604">
    <property type="entry name" value="HD-domain/PDEase-like"/>
    <property type="match status" value="1"/>
</dbReference>
<proteinExistence type="predicted"/>
<evidence type="ECO:0000313" key="2">
    <source>
        <dbReference type="Proteomes" id="UP000464318"/>
    </source>
</evidence>
<sequence length="139" mass="16079">MLEKAIQIAINAHSGQVDKGSSPYILHLIRVMNAGTTTEEKICGMLHDLVEDTDWTFEQLRNEGFDERIIEALKCLTKNEGEGYDSFIQRVITNSIAIKVKLNDLQDNMDIRRLSEITEKDRERLNKYLRAYKYLKSIS</sequence>
<dbReference type="RefSeq" id="WP_160224465.1">
    <property type="nucleotide sequence ID" value="NZ_CP029149.1"/>
</dbReference>
<accession>A0A6P1QUC4</accession>
<dbReference type="KEGG" id="bcad:DBX24_07540"/>
<keyword evidence="2" id="KW-1185">Reference proteome</keyword>
<name>A0A6P1QUC4_9FLAO</name>
<dbReference type="EMBL" id="CP029149">
    <property type="protein sequence ID" value="QHN65742.1"/>
    <property type="molecule type" value="Genomic_DNA"/>
</dbReference>
<reference evidence="1 2" key="1">
    <citation type="submission" date="2018-04" db="EMBL/GenBank/DDBJ databases">
        <title>Characteristic and Complete Genome Sequencing of A Novel Member of Infective Endocarditis Causative Bacteria: Bergeyella cardium QL-PH.</title>
        <authorList>
            <person name="Pan H."/>
            <person name="Sun E."/>
            <person name="Zhang Y."/>
        </authorList>
    </citation>
    <scope>NUCLEOTIDE SEQUENCE [LARGE SCALE GENOMIC DNA]</scope>
    <source>
        <strain evidence="1 2">HPQL</strain>
    </source>
</reference>
<dbReference type="OrthoDB" id="9802385at2"/>
<evidence type="ECO:0000313" key="1">
    <source>
        <dbReference type="EMBL" id="QHN65742.1"/>
    </source>
</evidence>
<protein>
    <submittedName>
        <fullName evidence="1">Phosphohydrolase</fullName>
    </submittedName>
</protein>
<dbReference type="GO" id="GO:0016787">
    <property type="term" value="F:hydrolase activity"/>
    <property type="evidence" value="ECO:0007669"/>
    <property type="project" value="UniProtKB-KW"/>
</dbReference>
<dbReference type="Proteomes" id="UP000464318">
    <property type="component" value="Chromosome"/>
</dbReference>
<dbReference type="AlphaFoldDB" id="A0A6P1QUC4"/>
<dbReference type="Gene3D" id="1.10.3210.10">
    <property type="entry name" value="Hypothetical protein af1432"/>
    <property type="match status" value="1"/>
</dbReference>
<gene>
    <name evidence="1" type="ORF">DBX24_07540</name>
</gene>
<organism evidence="1 2">
    <name type="scientific">Bergeyella cardium</name>
    <dbReference type="NCBI Taxonomy" id="1585976"/>
    <lineage>
        <taxon>Bacteria</taxon>
        <taxon>Pseudomonadati</taxon>
        <taxon>Bacteroidota</taxon>
        <taxon>Flavobacteriia</taxon>
        <taxon>Flavobacteriales</taxon>
        <taxon>Weeksellaceae</taxon>
        <taxon>Bergeyella</taxon>
    </lineage>
</organism>